<feature type="domain" description="SWEET-like" evidence="12">
    <location>
        <begin position="601"/>
        <end position="830"/>
    </location>
</feature>
<evidence type="ECO:0000256" key="7">
    <source>
        <dbReference type="ARBA" id="ARBA00022786"/>
    </source>
</evidence>
<dbReference type="InterPro" id="IPR057425">
    <property type="entry name" value="DUF2921_N"/>
</dbReference>
<keyword evidence="7" id="KW-0833">Ubl conjugation pathway</keyword>
<keyword evidence="9 10" id="KW-0472">Membrane</keyword>
<organism evidence="14 15">
    <name type="scientific">Corchorus olitorius</name>
    <dbReference type="NCBI Taxonomy" id="93759"/>
    <lineage>
        <taxon>Eukaryota</taxon>
        <taxon>Viridiplantae</taxon>
        <taxon>Streptophyta</taxon>
        <taxon>Embryophyta</taxon>
        <taxon>Tracheophyta</taxon>
        <taxon>Spermatophyta</taxon>
        <taxon>Magnoliopsida</taxon>
        <taxon>eudicotyledons</taxon>
        <taxon>Gunneridae</taxon>
        <taxon>Pentapetalae</taxon>
        <taxon>rosids</taxon>
        <taxon>malvids</taxon>
        <taxon>Malvales</taxon>
        <taxon>Malvaceae</taxon>
        <taxon>Grewioideae</taxon>
        <taxon>Apeibeae</taxon>
        <taxon>Corchorus</taxon>
    </lineage>
</organism>
<name>A0A1R3GIH6_9ROSI</name>
<dbReference type="Proteomes" id="UP000187203">
    <property type="component" value="Unassembled WGS sequence"/>
</dbReference>
<feature type="chain" id="PRO_5012887403" description="RING-type E3 ubiquitin transferase" evidence="11">
    <location>
        <begin position="24"/>
        <end position="945"/>
    </location>
</feature>
<reference evidence="15" key="1">
    <citation type="submission" date="2013-09" db="EMBL/GenBank/DDBJ databases">
        <title>Corchorus olitorius genome sequencing.</title>
        <authorList>
            <person name="Alam M."/>
            <person name="Haque M.S."/>
            <person name="Islam M.S."/>
            <person name="Emdad E.M."/>
            <person name="Islam M.M."/>
            <person name="Ahmed B."/>
            <person name="Halim A."/>
            <person name="Hossen Q.M.M."/>
            <person name="Hossain M.Z."/>
            <person name="Ahmed R."/>
            <person name="Khan M.M."/>
            <person name="Islam R."/>
            <person name="Rashid M.M."/>
            <person name="Khan S.A."/>
            <person name="Rahman M.S."/>
            <person name="Alam M."/>
            <person name="Yahiya A.S."/>
            <person name="Khan M.S."/>
            <person name="Azam M.S."/>
            <person name="Haque T."/>
            <person name="Lashkar M.Z.H."/>
            <person name="Akhand A.I."/>
            <person name="Morshed G."/>
            <person name="Roy S."/>
            <person name="Uddin K.S."/>
            <person name="Rabeya T."/>
            <person name="Hossain A.S."/>
            <person name="Chowdhury A."/>
            <person name="Snigdha A.R."/>
            <person name="Mortoza M.S."/>
            <person name="Matin S.A."/>
            <person name="Hoque S.M.E."/>
            <person name="Islam M.K."/>
            <person name="Roy D.K."/>
            <person name="Haider R."/>
            <person name="Moosa M.M."/>
            <person name="Elias S.M."/>
            <person name="Hasan A.M."/>
            <person name="Jahan S."/>
            <person name="Shafiuddin M."/>
            <person name="Mahmood N."/>
            <person name="Shommy N.S."/>
        </authorList>
    </citation>
    <scope>NUCLEOTIDE SEQUENCE [LARGE SCALE GENOMIC DNA]</scope>
    <source>
        <strain evidence="15">cv. O-4</strain>
    </source>
</reference>
<evidence type="ECO:0000256" key="1">
    <source>
        <dbReference type="ARBA" id="ARBA00000900"/>
    </source>
</evidence>
<comment type="pathway">
    <text evidence="3">Protein modification; protein ubiquitination.</text>
</comment>
<dbReference type="Pfam" id="PF11145">
    <property type="entry name" value="DUF2921"/>
    <property type="match status" value="1"/>
</dbReference>
<evidence type="ECO:0000256" key="11">
    <source>
        <dbReference type="SAM" id="SignalP"/>
    </source>
</evidence>
<protein>
    <recommendedName>
        <fullName evidence="4">RING-type E3 ubiquitin transferase</fullName>
        <ecNumber evidence="4">2.3.2.27</ecNumber>
    </recommendedName>
</protein>
<dbReference type="GO" id="GO:0061630">
    <property type="term" value="F:ubiquitin protein ligase activity"/>
    <property type="evidence" value="ECO:0007669"/>
    <property type="project" value="UniProtKB-EC"/>
</dbReference>
<comment type="catalytic activity">
    <reaction evidence="1">
        <text>S-ubiquitinyl-[E2 ubiquitin-conjugating enzyme]-L-cysteine + [acceptor protein]-L-lysine = [E2 ubiquitin-conjugating enzyme]-L-cysteine + N(6)-ubiquitinyl-[acceptor protein]-L-lysine.</text>
        <dbReference type="EC" id="2.3.2.27"/>
    </reaction>
</comment>
<dbReference type="EMBL" id="AWUE01022477">
    <property type="protein sequence ID" value="OMO57882.1"/>
    <property type="molecule type" value="Genomic_DNA"/>
</dbReference>
<accession>A0A1R3GIH6</accession>
<gene>
    <name evidence="14" type="ORF">COLO4_35012</name>
</gene>
<evidence type="ECO:0000256" key="9">
    <source>
        <dbReference type="ARBA" id="ARBA00023136"/>
    </source>
</evidence>
<feature type="transmembrane region" description="Helical" evidence="10">
    <location>
        <begin position="899"/>
        <end position="919"/>
    </location>
</feature>
<keyword evidence="6 10" id="KW-0812">Transmembrane</keyword>
<feature type="transmembrane region" description="Helical" evidence="10">
    <location>
        <begin position="688"/>
        <end position="705"/>
    </location>
</feature>
<keyword evidence="11" id="KW-0732">Signal</keyword>
<dbReference type="EC" id="2.3.2.27" evidence="4"/>
<proteinExistence type="predicted"/>
<evidence type="ECO:0000256" key="5">
    <source>
        <dbReference type="ARBA" id="ARBA00022679"/>
    </source>
</evidence>
<dbReference type="GO" id="GO:0012505">
    <property type="term" value="C:endomembrane system"/>
    <property type="evidence" value="ECO:0007669"/>
    <property type="project" value="UniProtKB-SubCell"/>
</dbReference>
<keyword evidence="5" id="KW-0808">Transferase</keyword>
<dbReference type="AlphaFoldDB" id="A0A1R3GIH6"/>
<feature type="domain" description="DUF2921" evidence="13">
    <location>
        <begin position="440"/>
        <end position="583"/>
    </location>
</feature>
<comment type="caution">
    <text evidence="14">The sequence shown here is derived from an EMBL/GenBank/DDBJ whole genome shotgun (WGS) entry which is preliminary data.</text>
</comment>
<evidence type="ECO:0000313" key="15">
    <source>
        <dbReference type="Proteomes" id="UP000187203"/>
    </source>
</evidence>
<evidence type="ECO:0000256" key="4">
    <source>
        <dbReference type="ARBA" id="ARBA00012483"/>
    </source>
</evidence>
<feature type="transmembrane region" description="Helical" evidence="10">
    <location>
        <begin position="730"/>
        <end position="749"/>
    </location>
</feature>
<comment type="subcellular location">
    <subcellularLocation>
        <location evidence="2">Endomembrane system</location>
        <topology evidence="2">Multi-pass membrane protein</topology>
    </subcellularLocation>
</comment>
<sequence length="945" mass="107685">MNNKHSVVVLLLLLFTLVKLAASIIPSGAPYYNIFQQTQPYSSVIIAYNRSTEIKKHCSPFLASASELKPEDYRGDRLKDELSFYLGDWKQEINDGEPLLQLDDEGIPQSKLVSFELKDVNSVQHLQNAVSLGGILSLGISKNSSLAFEMGLNPYMNPCSSVMPIVFEGIYMETKQNGGEVLDFVSREEAFNIVPNYRFNGSSMSLNHGKLGPFLLGKDMELTGALTHDNNIKFIFQHVKCEQDTTFAKISAVLRAFPIEGSQLFEAYRTGLSGLTLTAEGKWDSSSGQLLMVGCEGRVESGLEGCDYQIAVYFPHAFSIKQRSFLFGSIYNLKKGISFDNPLFFDAMNSPVEFLNRHLWHANYYSISYEYSKNIKLVDEFERKTPPYQIFTIVKQLLFQYPALKDRKSPLVQLSRLANSLGLNGFVISDQLTNGQKSRVLFQIQVLSLGPLLVWYDSTMYWQNARNKPVITKEDLNGSRFFNVSMHLMFRTEKSYRKTTWKNVSELSLEGLYDPTSGEVHLIGCRKALVKSIGIERGQDCLIEVKIDYPAKIFQWIKNNPSAKITIRSQRMKDDPLYFSLISLDALLTNYYDYFGTAANQEYIQVILCILMLVGSIAIIWSQLLYMKVYAKIVPHISTFMLACQILGYCLPLICGTKFLLKSKDSEAYKQWPRDHPALGMLRVLERIQNVLLLVALLFTARLIHMVRESRKRPRSEGSPQLRYASRKKYVIHGLIVVTMFQLLSLLAIRDDPDDVHLQSGNDLHMQQNLMTSIENLVYMFQDMFLLPQILVYLSMETPVKSLRKAYYLGFTAIRLLVHFYDDIWDPILRRRNVEGSEFMSQNSNSALLAKDCDFYVYVSVMVGAEDKLEKKKSENSEPSPTLGGKEDSATFFRFGWEAVLIGYGIGTAFGVIMGHIAFTRKPDWFLKTFGKKQRKRPKLGSMRN</sequence>
<dbReference type="PANTHER" id="PTHR33389">
    <property type="entry name" value="FAMILY PROTEIN, PUTATIVE (DUF2921)-RELATED"/>
    <property type="match status" value="1"/>
</dbReference>
<evidence type="ECO:0000256" key="8">
    <source>
        <dbReference type="ARBA" id="ARBA00022989"/>
    </source>
</evidence>
<feature type="transmembrane region" description="Helical" evidence="10">
    <location>
        <begin position="604"/>
        <end position="627"/>
    </location>
</feature>
<feature type="signal peptide" evidence="11">
    <location>
        <begin position="1"/>
        <end position="23"/>
    </location>
</feature>
<keyword evidence="15" id="KW-1185">Reference proteome</keyword>
<feature type="domain" description="DUF2921" evidence="13">
    <location>
        <begin position="183"/>
        <end position="348"/>
    </location>
</feature>
<dbReference type="STRING" id="93759.A0A1R3GIH6"/>
<evidence type="ECO:0000313" key="14">
    <source>
        <dbReference type="EMBL" id="OMO57882.1"/>
    </source>
</evidence>
<evidence type="ECO:0000256" key="3">
    <source>
        <dbReference type="ARBA" id="ARBA00004906"/>
    </source>
</evidence>
<dbReference type="OrthoDB" id="618601at2759"/>
<evidence type="ECO:0000256" key="10">
    <source>
        <dbReference type="SAM" id="Phobius"/>
    </source>
</evidence>
<keyword evidence="8 10" id="KW-1133">Transmembrane helix</keyword>
<evidence type="ECO:0000259" key="12">
    <source>
        <dbReference type="Pfam" id="PF11145"/>
    </source>
</evidence>
<dbReference type="InterPro" id="IPR021319">
    <property type="entry name" value="DUF2921"/>
</dbReference>
<feature type="transmembrane region" description="Helical" evidence="10">
    <location>
        <begin position="639"/>
        <end position="661"/>
    </location>
</feature>
<dbReference type="Pfam" id="PF25333">
    <property type="entry name" value="DUF2921_N"/>
    <property type="match status" value="2"/>
</dbReference>
<evidence type="ECO:0000256" key="2">
    <source>
        <dbReference type="ARBA" id="ARBA00004127"/>
    </source>
</evidence>
<dbReference type="PANTHER" id="PTHR33389:SF20">
    <property type="match status" value="1"/>
</dbReference>
<evidence type="ECO:0000259" key="13">
    <source>
        <dbReference type="Pfam" id="PF25333"/>
    </source>
</evidence>
<evidence type="ECO:0000256" key="6">
    <source>
        <dbReference type="ARBA" id="ARBA00022692"/>
    </source>
</evidence>